<feature type="compositionally biased region" description="Polar residues" evidence="2">
    <location>
        <begin position="371"/>
        <end position="391"/>
    </location>
</feature>
<keyword evidence="1" id="KW-0175">Coiled coil</keyword>
<proteinExistence type="predicted"/>
<feature type="coiled-coil region" evidence="1">
    <location>
        <begin position="117"/>
        <end position="158"/>
    </location>
</feature>
<keyword evidence="4" id="KW-1185">Reference proteome</keyword>
<dbReference type="Proteomes" id="UP001165120">
    <property type="component" value="Unassembled WGS sequence"/>
</dbReference>
<evidence type="ECO:0000313" key="4">
    <source>
        <dbReference type="Proteomes" id="UP001165120"/>
    </source>
</evidence>
<feature type="compositionally biased region" description="Low complexity" evidence="2">
    <location>
        <begin position="215"/>
        <end position="226"/>
    </location>
</feature>
<reference evidence="3" key="1">
    <citation type="submission" date="2023-04" db="EMBL/GenBank/DDBJ databases">
        <title>Candida boidinii NBRC 10035.</title>
        <authorList>
            <person name="Ichikawa N."/>
            <person name="Sato H."/>
            <person name="Tonouchi N."/>
        </authorList>
    </citation>
    <scope>NUCLEOTIDE SEQUENCE</scope>
    <source>
        <strain evidence="3">NBRC 10035</strain>
    </source>
</reference>
<evidence type="ECO:0000256" key="1">
    <source>
        <dbReference type="SAM" id="Coils"/>
    </source>
</evidence>
<comment type="caution">
    <text evidence="3">The sequence shown here is derived from an EMBL/GenBank/DDBJ whole genome shotgun (WGS) entry which is preliminary data.</text>
</comment>
<feature type="compositionally biased region" description="Acidic residues" evidence="2">
    <location>
        <begin position="400"/>
        <end position="414"/>
    </location>
</feature>
<evidence type="ECO:0000313" key="3">
    <source>
        <dbReference type="EMBL" id="GME70159.1"/>
    </source>
</evidence>
<dbReference type="EMBL" id="BSXN01000858">
    <property type="protein sequence ID" value="GME70159.1"/>
    <property type="molecule type" value="Genomic_DNA"/>
</dbReference>
<name>A0A9W6SYV3_CANBO</name>
<feature type="region of interest" description="Disordered" evidence="2">
    <location>
        <begin position="371"/>
        <end position="426"/>
    </location>
</feature>
<accession>A0A9W6SYV3</accession>
<organism evidence="3 4">
    <name type="scientific">Candida boidinii</name>
    <name type="common">Yeast</name>
    <dbReference type="NCBI Taxonomy" id="5477"/>
    <lineage>
        <taxon>Eukaryota</taxon>
        <taxon>Fungi</taxon>
        <taxon>Dikarya</taxon>
        <taxon>Ascomycota</taxon>
        <taxon>Saccharomycotina</taxon>
        <taxon>Pichiomycetes</taxon>
        <taxon>Pichiales</taxon>
        <taxon>Pichiaceae</taxon>
        <taxon>Ogataea</taxon>
        <taxon>Ogataea/Candida clade</taxon>
    </lineage>
</organism>
<feature type="region of interest" description="Disordered" evidence="2">
    <location>
        <begin position="215"/>
        <end position="237"/>
    </location>
</feature>
<gene>
    <name evidence="3" type="ORF">Cboi02_000274900</name>
</gene>
<dbReference type="AlphaFoldDB" id="A0A9W6SYV3"/>
<protein>
    <submittedName>
        <fullName evidence="3">Unnamed protein product</fullName>
    </submittedName>
</protein>
<sequence length="459" mass="52697">MKVSTHICFNHLNISLITNINVESETNFEPYIVPSSKEFQITNNKEFSKLNSVYAERKKLLFGEDCQSDSEDNTCIDNIIDREEQKVQSANKIRGKANKFLGKVRLNNRSRNFNRTISEIDQRLIIVNNELSDLQIELANLRQERKTLKKRRRRIVKSANKLNNRMVKDQDIFYANNHKEASSDSPVRKSLRKINSVIGSVSGSLLEAASASLSRSGSLSGSKSGSPHAYISTDTTNKNFNQDGTFGSNLAEYNDSIHTINEKSRENFSIRSIVPWFNFSRHENENENEIENSNRISDNQDELMALEDKFKKERKIKSLRPIRDYRDQIEYSNDDDYCISNNYKSSANFSNSNTNENQYFISNLSESVLPTASPSRTIKNSKLNPDQQENMYHTGKNDSQEEFEEEVSDDEQNSDDNGNKQDVDSPETEALNCFKFLSILSDEEFVTRISETERLLNLS</sequence>
<evidence type="ECO:0000256" key="2">
    <source>
        <dbReference type="SAM" id="MobiDB-lite"/>
    </source>
</evidence>